<dbReference type="SUPFAM" id="SSF54909">
    <property type="entry name" value="Dimeric alpha+beta barrel"/>
    <property type="match status" value="1"/>
</dbReference>
<dbReference type="Proteomes" id="UP000280668">
    <property type="component" value="Unassembled WGS sequence"/>
</dbReference>
<dbReference type="AlphaFoldDB" id="A0A3N2BGX8"/>
<keyword evidence="4" id="KW-1185">Reference proteome</keyword>
<comment type="similarity">
    <text evidence="1">Belongs to the YciI family.</text>
</comment>
<protein>
    <recommendedName>
        <fullName evidence="2">YCII-related domain-containing protein</fullName>
    </recommendedName>
</protein>
<evidence type="ECO:0000259" key="2">
    <source>
        <dbReference type="Pfam" id="PF03795"/>
    </source>
</evidence>
<dbReference type="EMBL" id="RKHK01000001">
    <property type="protein sequence ID" value="ROR74470.1"/>
    <property type="molecule type" value="Genomic_DNA"/>
</dbReference>
<gene>
    <name evidence="3" type="ORF">EDD31_2886</name>
</gene>
<dbReference type="OrthoDB" id="8968203at2"/>
<comment type="caution">
    <text evidence="3">The sequence shown here is derived from an EMBL/GenBank/DDBJ whole genome shotgun (WGS) entry which is preliminary data.</text>
</comment>
<name>A0A3N2BGX8_9MICO</name>
<evidence type="ECO:0000313" key="4">
    <source>
        <dbReference type="Proteomes" id="UP000280668"/>
    </source>
</evidence>
<evidence type="ECO:0000256" key="1">
    <source>
        <dbReference type="ARBA" id="ARBA00007689"/>
    </source>
</evidence>
<dbReference type="InterPro" id="IPR011008">
    <property type="entry name" value="Dimeric_a/b-barrel"/>
</dbReference>
<dbReference type="Pfam" id="PF03795">
    <property type="entry name" value="YCII"/>
    <property type="match status" value="1"/>
</dbReference>
<sequence>MLFAVEYVYDQTRTEDLESLRPQHRDFLQHLHDEGSLVVAGRWQDAGAPGALLIVEAYDDAAALELLDADPFHRAHLITQRTARAWSPAIGKLAE</sequence>
<reference evidence="3 4" key="1">
    <citation type="submission" date="2018-11" db="EMBL/GenBank/DDBJ databases">
        <title>Sequencing the genomes of 1000 actinobacteria strains.</title>
        <authorList>
            <person name="Klenk H.-P."/>
        </authorList>
    </citation>
    <scope>NUCLEOTIDE SEQUENCE [LARGE SCALE GENOMIC DNA]</scope>
    <source>
        <strain evidence="3 4">DSM 11294</strain>
    </source>
</reference>
<accession>A0A3N2BGX8</accession>
<dbReference type="InterPro" id="IPR005545">
    <property type="entry name" value="YCII"/>
</dbReference>
<dbReference type="RefSeq" id="WP_123304806.1">
    <property type="nucleotide sequence ID" value="NZ_RKHK01000001.1"/>
</dbReference>
<feature type="domain" description="YCII-related" evidence="2">
    <location>
        <begin position="1"/>
        <end position="86"/>
    </location>
</feature>
<proteinExistence type="inferred from homology"/>
<evidence type="ECO:0000313" key="3">
    <source>
        <dbReference type="EMBL" id="ROR74470.1"/>
    </source>
</evidence>
<organism evidence="3 4">
    <name type="scientific">Bogoriella caseilytica</name>
    <dbReference type="NCBI Taxonomy" id="56055"/>
    <lineage>
        <taxon>Bacteria</taxon>
        <taxon>Bacillati</taxon>
        <taxon>Actinomycetota</taxon>
        <taxon>Actinomycetes</taxon>
        <taxon>Micrococcales</taxon>
        <taxon>Bogoriellaceae</taxon>
        <taxon>Bogoriella</taxon>
    </lineage>
</organism>
<dbReference type="Gene3D" id="3.30.70.1060">
    <property type="entry name" value="Dimeric alpha+beta barrel"/>
    <property type="match status" value="1"/>
</dbReference>